<keyword evidence="12" id="KW-0051">Antiviral defense</keyword>
<evidence type="ECO:0000256" key="5">
    <source>
        <dbReference type="ARBA" id="ARBA00022737"/>
    </source>
</evidence>
<dbReference type="EMBL" id="MU006567">
    <property type="protein sequence ID" value="KAF2749200.1"/>
    <property type="molecule type" value="Genomic_DNA"/>
</dbReference>
<evidence type="ECO:0000256" key="4">
    <source>
        <dbReference type="ARBA" id="ARBA00022723"/>
    </source>
</evidence>
<keyword evidence="7" id="KW-0378">Hydrolase</keyword>
<dbReference type="Pfam" id="PF03368">
    <property type="entry name" value="Dicer_dimer"/>
    <property type="match status" value="1"/>
</dbReference>
<keyword evidence="11 15" id="KW-0694">RNA-binding</keyword>
<evidence type="ECO:0000256" key="8">
    <source>
        <dbReference type="ARBA" id="ARBA00022806"/>
    </source>
</evidence>
<comment type="function">
    <text evidence="14">Dicer-like endonuclease involved in cleaving double-stranded RNA in the RNA interference (RNAi) pathway. Produces 21 to 25 bp dsRNAs (siRNAs) which target the selective destruction of homologous RNAs leading to sequence-specific suppression of gene expression, called post-transcriptional gene silencing (PTGS). Part of a broad host defense response against viral infection and transposons.</text>
</comment>
<feature type="compositionally biased region" description="Acidic residues" evidence="16">
    <location>
        <begin position="1373"/>
        <end position="1383"/>
    </location>
</feature>
<dbReference type="SUPFAM" id="SSF54768">
    <property type="entry name" value="dsRNA-binding domain-like"/>
    <property type="match status" value="1"/>
</dbReference>
<gene>
    <name evidence="21" type="ORF">M011DRAFT_420609</name>
</gene>
<dbReference type="InterPro" id="IPR038248">
    <property type="entry name" value="Dicer_dimer_sf"/>
</dbReference>
<evidence type="ECO:0000256" key="1">
    <source>
        <dbReference type="ARBA" id="ARBA00001936"/>
    </source>
</evidence>
<evidence type="ECO:0000256" key="14">
    <source>
        <dbReference type="ARBA" id="ARBA00025403"/>
    </source>
</evidence>
<protein>
    <submittedName>
        <fullName evidence="21">Dicer-like protein-like protein 2</fullName>
    </submittedName>
</protein>
<dbReference type="Gene3D" id="1.10.1520.10">
    <property type="entry name" value="Ribonuclease III domain"/>
    <property type="match status" value="2"/>
</dbReference>
<evidence type="ECO:0000256" key="6">
    <source>
        <dbReference type="ARBA" id="ARBA00022741"/>
    </source>
</evidence>
<evidence type="ECO:0000259" key="19">
    <source>
        <dbReference type="PROSITE" id="PS51194"/>
    </source>
</evidence>
<dbReference type="Pfam" id="PF00636">
    <property type="entry name" value="Ribonuclease_3"/>
    <property type="match status" value="2"/>
</dbReference>
<feature type="compositionally biased region" description="Acidic residues" evidence="16">
    <location>
        <begin position="1408"/>
        <end position="1417"/>
    </location>
</feature>
<evidence type="ECO:0000256" key="13">
    <source>
        <dbReference type="ARBA" id="ARBA00023211"/>
    </source>
</evidence>
<keyword evidence="4" id="KW-0479">Metal-binding</keyword>
<dbReference type="PROSITE" id="PS00517">
    <property type="entry name" value="RNASE_3_1"/>
    <property type="match status" value="1"/>
</dbReference>
<comment type="cofactor">
    <cofactor evidence="2">
        <name>Mg(2+)</name>
        <dbReference type="ChEBI" id="CHEBI:18420"/>
    </cofactor>
</comment>
<dbReference type="PANTHER" id="PTHR14950">
    <property type="entry name" value="DICER-RELATED"/>
    <property type="match status" value="1"/>
</dbReference>
<feature type="domain" description="Helicase C-terminal" evidence="19">
    <location>
        <begin position="353"/>
        <end position="529"/>
    </location>
</feature>
<dbReference type="Gene3D" id="3.40.50.300">
    <property type="entry name" value="P-loop containing nucleotide triphosphate hydrolases"/>
    <property type="match status" value="2"/>
</dbReference>
<dbReference type="Pfam" id="PF00270">
    <property type="entry name" value="DEAD"/>
    <property type="match status" value="1"/>
</dbReference>
<evidence type="ECO:0000256" key="11">
    <source>
        <dbReference type="ARBA" id="ARBA00022884"/>
    </source>
</evidence>
<dbReference type="CDD" id="cd00593">
    <property type="entry name" value="RIBOc"/>
    <property type="match status" value="2"/>
</dbReference>
<reference evidence="21" key="1">
    <citation type="journal article" date="2020" name="Stud. Mycol.">
        <title>101 Dothideomycetes genomes: a test case for predicting lifestyles and emergence of pathogens.</title>
        <authorList>
            <person name="Haridas S."/>
            <person name="Albert R."/>
            <person name="Binder M."/>
            <person name="Bloem J."/>
            <person name="Labutti K."/>
            <person name="Salamov A."/>
            <person name="Andreopoulos B."/>
            <person name="Baker S."/>
            <person name="Barry K."/>
            <person name="Bills G."/>
            <person name="Bluhm B."/>
            <person name="Cannon C."/>
            <person name="Castanera R."/>
            <person name="Culley D."/>
            <person name="Daum C."/>
            <person name="Ezra D."/>
            <person name="Gonzalez J."/>
            <person name="Henrissat B."/>
            <person name="Kuo A."/>
            <person name="Liang C."/>
            <person name="Lipzen A."/>
            <person name="Lutzoni F."/>
            <person name="Magnuson J."/>
            <person name="Mondo S."/>
            <person name="Nolan M."/>
            <person name="Ohm R."/>
            <person name="Pangilinan J."/>
            <person name="Park H.-J."/>
            <person name="Ramirez L."/>
            <person name="Alfaro M."/>
            <person name="Sun H."/>
            <person name="Tritt A."/>
            <person name="Yoshinaga Y."/>
            <person name="Zwiers L.-H."/>
            <person name="Turgeon B."/>
            <person name="Goodwin S."/>
            <person name="Spatafora J."/>
            <person name="Crous P."/>
            <person name="Grigoriev I."/>
        </authorList>
    </citation>
    <scope>NUCLEOTIDE SEQUENCE</scope>
    <source>
        <strain evidence="21">CBS 119925</strain>
    </source>
</reference>
<name>A0A6A6VI42_9PLEO</name>
<dbReference type="PROSITE" id="PS51192">
    <property type="entry name" value="HELICASE_ATP_BIND_1"/>
    <property type="match status" value="1"/>
</dbReference>
<dbReference type="GO" id="GO:0004386">
    <property type="term" value="F:helicase activity"/>
    <property type="evidence" value="ECO:0007669"/>
    <property type="project" value="UniProtKB-KW"/>
</dbReference>
<dbReference type="FunFam" id="1.10.1520.10:FF:000032">
    <property type="entry name" value="Dicer-like protein 2"/>
    <property type="match status" value="1"/>
</dbReference>
<dbReference type="GO" id="GO:0003723">
    <property type="term" value="F:RNA binding"/>
    <property type="evidence" value="ECO:0007669"/>
    <property type="project" value="UniProtKB-UniRule"/>
</dbReference>
<dbReference type="GO" id="GO:0030422">
    <property type="term" value="P:siRNA processing"/>
    <property type="evidence" value="ECO:0007669"/>
    <property type="project" value="TreeGrafter"/>
</dbReference>
<dbReference type="InterPro" id="IPR001650">
    <property type="entry name" value="Helicase_C-like"/>
</dbReference>
<evidence type="ECO:0000259" key="18">
    <source>
        <dbReference type="PROSITE" id="PS51192"/>
    </source>
</evidence>
<dbReference type="CDD" id="cd18802">
    <property type="entry name" value="SF2_C_dicer"/>
    <property type="match status" value="1"/>
</dbReference>
<feature type="domain" description="RNase III" evidence="17">
    <location>
        <begin position="907"/>
        <end position="1048"/>
    </location>
</feature>
<dbReference type="GO" id="GO:0046872">
    <property type="term" value="F:metal ion binding"/>
    <property type="evidence" value="ECO:0007669"/>
    <property type="project" value="UniProtKB-KW"/>
</dbReference>
<dbReference type="SUPFAM" id="SSF52540">
    <property type="entry name" value="P-loop containing nucleoside triphosphate hydrolases"/>
    <property type="match status" value="1"/>
</dbReference>
<evidence type="ECO:0000313" key="22">
    <source>
        <dbReference type="Proteomes" id="UP000799440"/>
    </source>
</evidence>
<dbReference type="GO" id="GO:0005737">
    <property type="term" value="C:cytoplasm"/>
    <property type="evidence" value="ECO:0007669"/>
    <property type="project" value="TreeGrafter"/>
</dbReference>
<keyword evidence="10" id="KW-0460">Magnesium</keyword>
<evidence type="ECO:0000259" key="20">
    <source>
        <dbReference type="PROSITE" id="PS51327"/>
    </source>
</evidence>
<dbReference type="GO" id="GO:0005634">
    <property type="term" value="C:nucleus"/>
    <property type="evidence" value="ECO:0007669"/>
    <property type="project" value="TreeGrafter"/>
</dbReference>
<dbReference type="SMART" id="SM00535">
    <property type="entry name" value="RIBOc"/>
    <property type="match status" value="2"/>
</dbReference>
<dbReference type="PROSITE" id="PS51194">
    <property type="entry name" value="HELICASE_CTER"/>
    <property type="match status" value="1"/>
</dbReference>
<accession>A0A6A6VI42</accession>
<dbReference type="PROSITE" id="PS50142">
    <property type="entry name" value="RNASE_3_2"/>
    <property type="match status" value="2"/>
</dbReference>
<dbReference type="Pfam" id="PF00271">
    <property type="entry name" value="Helicase_C"/>
    <property type="match status" value="1"/>
</dbReference>
<organism evidence="21 22">
    <name type="scientific">Sporormia fimetaria CBS 119925</name>
    <dbReference type="NCBI Taxonomy" id="1340428"/>
    <lineage>
        <taxon>Eukaryota</taxon>
        <taxon>Fungi</taxon>
        <taxon>Dikarya</taxon>
        <taxon>Ascomycota</taxon>
        <taxon>Pezizomycotina</taxon>
        <taxon>Dothideomycetes</taxon>
        <taxon>Pleosporomycetidae</taxon>
        <taxon>Pleosporales</taxon>
        <taxon>Sporormiaceae</taxon>
        <taxon>Sporormia</taxon>
    </lineage>
</organism>
<dbReference type="InterPro" id="IPR027417">
    <property type="entry name" value="P-loop_NTPase"/>
</dbReference>
<evidence type="ECO:0000256" key="7">
    <source>
        <dbReference type="ARBA" id="ARBA00022801"/>
    </source>
</evidence>
<evidence type="ECO:0000256" key="9">
    <source>
        <dbReference type="ARBA" id="ARBA00022840"/>
    </source>
</evidence>
<dbReference type="InterPro" id="IPR000999">
    <property type="entry name" value="RNase_III_dom"/>
</dbReference>
<dbReference type="SMART" id="SM00487">
    <property type="entry name" value="DEXDc"/>
    <property type="match status" value="1"/>
</dbReference>
<dbReference type="SMART" id="SM00490">
    <property type="entry name" value="HELICc"/>
    <property type="match status" value="1"/>
</dbReference>
<keyword evidence="9" id="KW-0067">ATP-binding</keyword>
<feature type="domain" description="RNase III" evidence="17">
    <location>
        <begin position="1088"/>
        <end position="1267"/>
    </location>
</feature>
<dbReference type="InterPro" id="IPR036389">
    <property type="entry name" value="RNase_III_sf"/>
</dbReference>
<evidence type="ECO:0000313" key="21">
    <source>
        <dbReference type="EMBL" id="KAF2749200.1"/>
    </source>
</evidence>
<dbReference type="Proteomes" id="UP000799440">
    <property type="component" value="Unassembled WGS sequence"/>
</dbReference>
<feature type="domain" description="Helicase ATP-binding" evidence="18">
    <location>
        <begin position="1"/>
        <end position="184"/>
    </location>
</feature>
<evidence type="ECO:0000256" key="15">
    <source>
        <dbReference type="PROSITE-ProRule" id="PRU00657"/>
    </source>
</evidence>
<evidence type="ECO:0000259" key="17">
    <source>
        <dbReference type="PROSITE" id="PS50142"/>
    </source>
</evidence>
<dbReference type="OrthoDB" id="416741at2759"/>
<keyword evidence="8" id="KW-0347">Helicase</keyword>
<dbReference type="GO" id="GO:0004525">
    <property type="term" value="F:ribonuclease III activity"/>
    <property type="evidence" value="ECO:0007669"/>
    <property type="project" value="InterPro"/>
</dbReference>
<feature type="domain" description="Dicer dsRNA-binding fold" evidence="20">
    <location>
        <begin position="545"/>
        <end position="639"/>
    </location>
</feature>
<comment type="cofactor">
    <cofactor evidence="1">
        <name>Mn(2+)</name>
        <dbReference type="ChEBI" id="CHEBI:29035"/>
    </cofactor>
</comment>
<evidence type="ECO:0000256" key="3">
    <source>
        <dbReference type="ARBA" id="ARBA00022721"/>
    </source>
</evidence>
<keyword evidence="5" id="KW-0677">Repeat</keyword>
<evidence type="ECO:0000256" key="16">
    <source>
        <dbReference type="SAM" id="MobiDB-lite"/>
    </source>
</evidence>
<dbReference type="PROSITE" id="PS51327">
    <property type="entry name" value="DICER_DSRBF"/>
    <property type="match status" value="1"/>
</dbReference>
<keyword evidence="3" id="KW-0930">Antiviral protein</keyword>
<dbReference type="GO" id="GO:0050688">
    <property type="term" value="P:regulation of defense response to virus"/>
    <property type="evidence" value="ECO:0007669"/>
    <property type="project" value="UniProtKB-KW"/>
</dbReference>
<evidence type="ECO:0000256" key="10">
    <source>
        <dbReference type="ARBA" id="ARBA00022842"/>
    </source>
</evidence>
<feature type="region of interest" description="Disordered" evidence="16">
    <location>
        <begin position="1368"/>
        <end position="1417"/>
    </location>
</feature>
<keyword evidence="13" id="KW-0464">Manganese</keyword>
<dbReference type="InterPro" id="IPR014001">
    <property type="entry name" value="Helicase_ATP-bd"/>
</dbReference>
<evidence type="ECO:0000256" key="2">
    <source>
        <dbReference type="ARBA" id="ARBA00001946"/>
    </source>
</evidence>
<keyword evidence="6" id="KW-0547">Nucleotide-binding</keyword>
<proteinExistence type="inferred from homology"/>
<evidence type="ECO:0000256" key="12">
    <source>
        <dbReference type="ARBA" id="ARBA00023118"/>
    </source>
</evidence>
<dbReference type="Gene3D" id="3.30.160.380">
    <property type="entry name" value="Dicer dimerisation domain"/>
    <property type="match status" value="1"/>
</dbReference>
<dbReference type="GO" id="GO:0051607">
    <property type="term" value="P:defense response to virus"/>
    <property type="evidence" value="ECO:0007669"/>
    <property type="project" value="UniProtKB-KW"/>
</dbReference>
<dbReference type="InterPro" id="IPR011545">
    <property type="entry name" value="DEAD/DEAH_box_helicase_dom"/>
</dbReference>
<dbReference type="InterPro" id="IPR005034">
    <property type="entry name" value="Dicer_dimerisation"/>
</dbReference>
<dbReference type="GO" id="GO:0005524">
    <property type="term" value="F:ATP binding"/>
    <property type="evidence" value="ECO:0007669"/>
    <property type="project" value="UniProtKB-KW"/>
</dbReference>
<comment type="similarity">
    <text evidence="15">Belongs to the helicase family. Dicer subfamily.</text>
</comment>
<keyword evidence="22" id="KW-1185">Reference proteome</keyword>
<dbReference type="PANTHER" id="PTHR14950:SF37">
    <property type="entry name" value="ENDORIBONUCLEASE DICER"/>
    <property type="match status" value="1"/>
</dbReference>
<sequence length="1417" mass="158566">MVEESLKRNIIVAMDTGSGKTHIALSRTELELERCRPDQVVIIVWFLAPTVTLCEQQVGMFKTHLPAFNACALTGNQGVDTWTDQQTWDEVLDNINIVVSTGAALLDALSHGFVKLGKLALLIFDEAHHCRGKHPYNQIMDLFYTPALRASDNACVPDILGLSASPVMKASKIGADLKQVESNLNAVTRIPKTHHSELQHFVHKPKLCLKLYEVISLTSSPPALLQAVRNLFKTYDLGSDPYIKSLLTQTQEGHDVEKKLRNAIASRKTYCLEHLKSLSNKADALYHELGLSPLLWYIARCMNNHKEADEKDDFWQEDEHAVAEKQHLRKLLATLPMNTDEVPSIEPYGLSDKVEKLVDILVSEAGSDLTCLIFVKQRAWVAALAEILSSHPRTRNLVRVGTFVGTSSGSSRRKAKLGDLAPPNRQDTLDHFRAGQINVVIATSVLEEGIDVSSCSMVLCMEAPENLKSFIQRRGRARKPKSKYYILVPSSPTSKSSYSWEVMENEMKLAYENENENAEPEDVEEESDYRYKVLSTGAILHADNALAHLHHFCATLGSDRFVDSGPEFAYTDIDGDYISAEVVLPLSVDPSVRYAKSEKVWRSERMARNDAAFHACKNLHAAGLLNDNLLPTHRGQEKEDMLAYQMRDDQAAMMEVSPRFDPWEGIATQQQSQPNVYYQTSLKVQLPRGEPLQMVLLSPTPVPAIPVLTLHWNQTRALSVESSWLPGTVLSDEELAFMRLITTRILSSIYSIQEDQPDFLWLLVPQFLHHFSWHTESLQRWCSSTEGYTAASDLLDRGERDVSGWGLVNAAAERWKKFICQGFQDAPTESSPSGDTMLQVTRAPKRRDFLRALPDVKQSNDSYTRIEVFEASQCTVSNLSAVYSLFALLFPSINHQYETFMIAHELRKTILQPLFLEDCHIPLLIRAITASSAGDNHHNYQRLEFLGDCALKYICSLHLMATHLNWPESHLSGRKGRLVSNGFLARSSKAAGLDRFIITKAFTLKHWKPRYAHHTRNQPPSADTPTLSSKTVADVIESLIGFSYITGGLPLAHTCMTTLLPTEPWTPVSSANESLSSHAPPDIPSTHIAIIESLVGHRFTKPSLLLEALTHASYNPGIPHTSMRSYERLEFLGDAVLDFIITTRLYNHTPELSHVRMHSVREALVNASFLTFRMFETVITEEITDPGTLSKQTVSKSLSSFLRHSNHLLASQRTSALKQHEAVREEVLSALETGERFPWHIFARCDPPKFLSDVVESVVGAVYVDSGGDFGVCEGFLRKLGILDMLEEILRRDLDCLHPKERLGQMAVEKKVKYVQVENEEGRGKNGYMCYVEVGDVVVGNKVEGLKRLNAETIAAWKAIGILEERTKKGGAEDDMDPDEEDMAGGVALSEEDMEKDMTGGVALSKEDMEEDMDVDG</sequence>
<dbReference type="SUPFAM" id="SSF69065">
    <property type="entry name" value="RNase III domain-like"/>
    <property type="match status" value="2"/>
</dbReference>